<dbReference type="EMBL" id="ARYN01000018">
    <property type="protein sequence ID" value="ORL44104.1"/>
    <property type="molecule type" value="Genomic_DNA"/>
</dbReference>
<feature type="domain" description="Alpha-L-rhamnosidase six-hairpin glycosidase" evidence="6">
    <location>
        <begin position="412"/>
        <end position="742"/>
    </location>
</feature>
<evidence type="ECO:0000313" key="9">
    <source>
        <dbReference type="Proteomes" id="UP000192746"/>
    </source>
</evidence>
<dbReference type="InterPro" id="IPR013783">
    <property type="entry name" value="Ig-like_fold"/>
</dbReference>
<dbReference type="InterPro" id="IPR035398">
    <property type="entry name" value="Bac_rhamnosid_C"/>
</dbReference>
<sequence>MWKYESDSYLKQKSYRILVATSKEKLSAAKADIWNSGFIKSQDQLVYYSGEELTSDQTYYWLIQAKTSEGKISSNITHFQTGKFHKSDWKANWITDSHDKSFEPSPRFRKEFETNKKIASAKCYISGLGYYQLSINGKKINQNHLDPGFTDYGKRVLYNSLDITKHLKQGKNAIGVELGNGWFNEQTPTVWNFDIAPWRKRPQLLCEIKITYNDGSTKVIATDTTWKTNTGPLLFDNIHVGVIYDARLEQSGWNTINYNDKNWNNAKITQEPSTIIESQKMALISSEEILEPIAVQQLNDTSLVFDMGINTAGVVELNIEGKKGMEVKLKHGEMLLEDGSVDQRNIDMHLRPRNEKERIQTDTYILKGDGVETYTPSFTYHGFRYVQVSSKDPLSAQNVYLKTIKLHSNVESIGSFKTSNETLNSIFEICKNSYLSNLFSIPTDCPTREKNGWMADGFMVQEAGMLNYDSRNIYAKWIKDMVDAQQENGNMPGIVPTSHHWDSNWAGPIWDAAIFIVPDLLYQYSGDVESIKTIYPSAKKYLKYLESQENEMGIIDFGLGDWLFYKAETSTPFMVTAYYYYDNVLMAKMARLLEKNEEAKKYDEKAAILKERINRIFFDTENLTYANQTQLSYALPLYMDIAPEAYKNQLAEKLNLQLKNNDYFLDFGFIGSLIVPEVLSNYGYQESVYKMVAKEEMPSWGYWIKEHNATSLFETWDIKRRIFDASLNHPSMGAIAAWMYKSLAGIKLDKNETSFKKIIIEPSFIEDLDFVDASYNSLYGEIKVKWTKENNNVKLEIEIPSTSTAQLKLPQKSHNIKGGKHQFEFQL</sequence>
<dbReference type="InterPro" id="IPR012341">
    <property type="entry name" value="6hp_glycosidase-like_sf"/>
</dbReference>
<accession>A0A1Y1T0G5</accession>
<protein>
    <recommendedName>
        <fullName evidence="2">alpha-L-rhamnosidase</fullName>
        <ecNumber evidence="2">3.2.1.40</ecNumber>
    </recommendedName>
</protein>
<evidence type="ECO:0000259" key="7">
    <source>
        <dbReference type="Pfam" id="PF17390"/>
    </source>
</evidence>
<dbReference type="Gene3D" id="2.60.40.10">
    <property type="entry name" value="Immunoglobulins"/>
    <property type="match status" value="1"/>
</dbReference>
<dbReference type="Pfam" id="PF25788">
    <property type="entry name" value="Ig_Rha78A_N"/>
    <property type="match status" value="1"/>
</dbReference>
<keyword evidence="9" id="KW-1185">Reference proteome</keyword>
<organism evidence="8 9">
    <name type="scientific">Zunongwangia atlantica 22II14-10F7</name>
    <dbReference type="NCBI Taxonomy" id="1185767"/>
    <lineage>
        <taxon>Bacteria</taxon>
        <taxon>Pseudomonadati</taxon>
        <taxon>Bacteroidota</taxon>
        <taxon>Flavobacteriia</taxon>
        <taxon>Flavobacteriales</taxon>
        <taxon>Flavobacteriaceae</taxon>
        <taxon>Zunongwangia</taxon>
    </lineage>
</organism>
<dbReference type="InterPro" id="IPR008928">
    <property type="entry name" value="6-hairpin_glycosidase_sf"/>
</dbReference>
<comment type="caution">
    <text evidence="8">The sequence shown here is derived from an EMBL/GenBank/DDBJ whole genome shotgun (WGS) entry which is preliminary data.</text>
</comment>
<evidence type="ECO:0000256" key="2">
    <source>
        <dbReference type="ARBA" id="ARBA00012652"/>
    </source>
</evidence>
<dbReference type="InterPro" id="IPR016007">
    <property type="entry name" value="Alpha_rhamnosid"/>
</dbReference>
<dbReference type="Proteomes" id="UP000192746">
    <property type="component" value="Unassembled WGS sequence"/>
</dbReference>
<dbReference type="Gene3D" id="2.60.120.260">
    <property type="entry name" value="Galactose-binding domain-like"/>
    <property type="match status" value="2"/>
</dbReference>
<dbReference type="Pfam" id="PF05592">
    <property type="entry name" value="Bac_rhamnosid"/>
    <property type="match status" value="1"/>
</dbReference>
<name>A0A1Y1T0G5_9FLAO</name>
<dbReference type="Pfam" id="PF17389">
    <property type="entry name" value="Bac_rhamnosid6H"/>
    <property type="match status" value="1"/>
</dbReference>
<dbReference type="InterPro" id="IPR008902">
    <property type="entry name" value="Rhamnosid_concanavalin"/>
</dbReference>
<dbReference type="GO" id="GO:0005975">
    <property type="term" value="P:carbohydrate metabolic process"/>
    <property type="evidence" value="ECO:0007669"/>
    <property type="project" value="InterPro"/>
</dbReference>
<proteinExistence type="predicted"/>
<feature type="domain" description="Alpha-L-rhamnosidase C-terminal" evidence="7">
    <location>
        <begin position="750"/>
        <end position="823"/>
    </location>
</feature>
<evidence type="ECO:0000256" key="3">
    <source>
        <dbReference type="ARBA" id="ARBA00022801"/>
    </source>
</evidence>
<dbReference type="EC" id="3.2.1.40" evidence="2"/>
<dbReference type="SUPFAM" id="SSF48208">
    <property type="entry name" value="Six-hairpin glycosidases"/>
    <property type="match status" value="1"/>
</dbReference>
<evidence type="ECO:0000259" key="4">
    <source>
        <dbReference type="Pfam" id="PF05592"/>
    </source>
</evidence>
<dbReference type="GO" id="GO:0030596">
    <property type="term" value="F:alpha-L-rhamnosidase activity"/>
    <property type="evidence" value="ECO:0007669"/>
    <property type="project" value="UniProtKB-EC"/>
</dbReference>
<evidence type="ECO:0000259" key="5">
    <source>
        <dbReference type="Pfam" id="PF08531"/>
    </source>
</evidence>
<reference evidence="8 9" key="1">
    <citation type="submission" date="2013-04" db="EMBL/GenBank/DDBJ databases">
        <title>Zunongwangia sp. 22II14-10F7 Genome Sequencing.</title>
        <authorList>
            <person name="Lai Q."/>
            <person name="Shao Z."/>
        </authorList>
    </citation>
    <scope>NUCLEOTIDE SEQUENCE [LARGE SCALE GENOMIC DNA]</scope>
    <source>
        <strain evidence="8 9">22II14-10F7</strain>
    </source>
</reference>
<dbReference type="InterPro" id="IPR013737">
    <property type="entry name" value="Bac_rhamnosid_N"/>
</dbReference>
<dbReference type="AlphaFoldDB" id="A0A1Y1T0G5"/>
<evidence type="ECO:0000313" key="8">
    <source>
        <dbReference type="EMBL" id="ORL44104.1"/>
    </source>
</evidence>
<keyword evidence="3" id="KW-0378">Hydrolase</keyword>
<comment type="catalytic activity">
    <reaction evidence="1">
        <text>Hydrolysis of terminal non-reducing alpha-L-rhamnose residues in alpha-L-rhamnosides.</text>
        <dbReference type="EC" id="3.2.1.40"/>
    </reaction>
</comment>
<dbReference type="PANTHER" id="PTHR33307:SF6">
    <property type="entry name" value="ALPHA-RHAMNOSIDASE (EUROFUNG)-RELATED"/>
    <property type="match status" value="1"/>
</dbReference>
<dbReference type="PIRSF" id="PIRSF010631">
    <property type="entry name" value="A-rhamnsds"/>
    <property type="match status" value="1"/>
</dbReference>
<dbReference type="Pfam" id="PF17390">
    <property type="entry name" value="Bac_rhamnosid_C"/>
    <property type="match status" value="1"/>
</dbReference>
<dbReference type="Gene3D" id="2.60.420.10">
    <property type="entry name" value="Maltose phosphorylase, domain 3"/>
    <property type="match status" value="1"/>
</dbReference>
<feature type="domain" description="Alpha-L-rhamnosidase concanavalin-like" evidence="4">
    <location>
        <begin position="297"/>
        <end position="391"/>
    </location>
</feature>
<evidence type="ECO:0000259" key="6">
    <source>
        <dbReference type="Pfam" id="PF17389"/>
    </source>
</evidence>
<dbReference type="Gene3D" id="1.50.10.10">
    <property type="match status" value="1"/>
</dbReference>
<feature type="domain" description="Bacterial alpha-L-rhamnosidase N-terminal" evidence="5">
    <location>
        <begin position="116"/>
        <end position="282"/>
    </location>
</feature>
<gene>
    <name evidence="8" type="ORF">IIF7_17322</name>
</gene>
<dbReference type="PANTHER" id="PTHR33307">
    <property type="entry name" value="ALPHA-RHAMNOSIDASE (EUROFUNG)"/>
    <property type="match status" value="1"/>
</dbReference>
<dbReference type="STRING" id="1185767.IIF7_17322"/>
<evidence type="ECO:0000256" key="1">
    <source>
        <dbReference type="ARBA" id="ARBA00001445"/>
    </source>
</evidence>
<dbReference type="InterPro" id="IPR035396">
    <property type="entry name" value="Bac_rhamnosid6H"/>
</dbReference>
<dbReference type="Pfam" id="PF08531">
    <property type="entry name" value="Bac_rhamnosid_N"/>
    <property type="match status" value="1"/>
</dbReference>